<evidence type="ECO:0000256" key="3">
    <source>
        <dbReference type="ARBA" id="ARBA00012146"/>
    </source>
</evidence>
<dbReference type="CDD" id="cd00412">
    <property type="entry name" value="pyrophosphatase"/>
    <property type="match status" value="1"/>
</dbReference>
<dbReference type="PANTHER" id="PTHR10286">
    <property type="entry name" value="INORGANIC PYROPHOSPHATASE"/>
    <property type="match status" value="1"/>
</dbReference>
<keyword evidence="5" id="KW-0378">Hydrolase</keyword>
<protein>
    <recommendedName>
        <fullName evidence="3">inorganic diphosphatase</fullName>
        <ecNumber evidence="3">3.6.1.1</ecNumber>
    </recommendedName>
</protein>
<dbReference type="GO" id="GO:0000287">
    <property type="term" value="F:magnesium ion binding"/>
    <property type="evidence" value="ECO:0007669"/>
    <property type="project" value="InterPro"/>
</dbReference>
<comment type="caution">
    <text evidence="8">The sequence shown here is derived from an EMBL/GenBank/DDBJ whole genome shotgun (WGS) entry which is preliminary data.</text>
</comment>
<dbReference type="Gene3D" id="3.90.80.10">
    <property type="entry name" value="Inorganic pyrophosphatase"/>
    <property type="match status" value="1"/>
</dbReference>
<evidence type="ECO:0000256" key="1">
    <source>
        <dbReference type="ARBA" id="ARBA00001946"/>
    </source>
</evidence>
<dbReference type="GO" id="GO:0004427">
    <property type="term" value="F:inorganic diphosphate phosphatase activity"/>
    <property type="evidence" value="ECO:0007669"/>
    <property type="project" value="UniProtKB-EC"/>
</dbReference>
<name>A0A9P8VUZ6_9HYPO</name>
<keyword evidence="4" id="KW-0479">Metal-binding</keyword>
<feature type="chain" id="PRO_5040173646" description="inorganic diphosphatase" evidence="7">
    <location>
        <begin position="20"/>
        <end position="329"/>
    </location>
</feature>
<gene>
    <name evidence="8" type="ORF">B0T10DRAFT_521569</name>
</gene>
<dbReference type="GO" id="GO:0005737">
    <property type="term" value="C:cytoplasm"/>
    <property type="evidence" value="ECO:0007669"/>
    <property type="project" value="InterPro"/>
</dbReference>
<evidence type="ECO:0000313" key="9">
    <source>
        <dbReference type="Proteomes" id="UP000777438"/>
    </source>
</evidence>
<organism evidence="8 9">
    <name type="scientific">Thelonectria olida</name>
    <dbReference type="NCBI Taxonomy" id="1576542"/>
    <lineage>
        <taxon>Eukaryota</taxon>
        <taxon>Fungi</taxon>
        <taxon>Dikarya</taxon>
        <taxon>Ascomycota</taxon>
        <taxon>Pezizomycotina</taxon>
        <taxon>Sordariomycetes</taxon>
        <taxon>Hypocreomycetidae</taxon>
        <taxon>Hypocreales</taxon>
        <taxon>Nectriaceae</taxon>
        <taxon>Thelonectria</taxon>
    </lineage>
</organism>
<feature type="signal peptide" evidence="7">
    <location>
        <begin position="1"/>
        <end position="19"/>
    </location>
</feature>
<reference evidence="8 9" key="1">
    <citation type="journal article" date="2021" name="Nat. Commun.">
        <title>Genetic determinants of endophytism in the Arabidopsis root mycobiome.</title>
        <authorList>
            <person name="Mesny F."/>
            <person name="Miyauchi S."/>
            <person name="Thiergart T."/>
            <person name="Pickel B."/>
            <person name="Atanasova L."/>
            <person name="Karlsson M."/>
            <person name="Huettel B."/>
            <person name="Barry K.W."/>
            <person name="Haridas S."/>
            <person name="Chen C."/>
            <person name="Bauer D."/>
            <person name="Andreopoulos W."/>
            <person name="Pangilinan J."/>
            <person name="LaButti K."/>
            <person name="Riley R."/>
            <person name="Lipzen A."/>
            <person name="Clum A."/>
            <person name="Drula E."/>
            <person name="Henrissat B."/>
            <person name="Kohler A."/>
            <person name="Grigoriev I.V."/>
            <person name="Martin F.M."/>
            <person name="Hacquard S."/>
        </authorList>
    </citation>
    <scope>NUCLEOTIDE SEQUENCE [LARGE SCALE GENOMIC DNA]</scope>
    <source>
        <strain evidence="8 9">MPI-CAGE-CH-0241</strain>
    </source>
</reference>
<evidence type="ECO:0000313" key="8">
    <source>
        <dbReference type="EMBL" id="KAH6874739.1"/>
    </source>
</evidence>
<keyword evidence="7" id="KW-0732">Signal</keyword>
<evidence type="ECO:0000256" key="6">
    <source>
        <dbReference type="ARBA" id="ARBA00022842"/>
    </source>
</evidence>
<evidence type="ECO:0000256" key="2">
    <source>
        <dbReference type="ARBA" id="ARBA00006220"/>
    </source>
</evidence>
<dbReference type="Pfam" id="PF00719">
    <property type="entry name" value="Pyrophosphatase"/>
    <property type="match status" value="1"/>
</dbReference>
<comment type="similarity">
    <text evidence="2">Belongs to the PPase family.</text>
</comment>
<dbReference type="PROSITE" id="PS00387">
    <property type="entry name" value="PPASE"/>
    <property type="match status" value="1"/>
</dbReference>
<dbReference type="Proteomes" id="UP000777438">
    <property type="component" value="Unassembled WGS sequence"/>
</dbReference>
<dbReference type="AlphaFoldDB" id="A0A9P8VUZ6"/>
<dbReference type="InterPro" id="IPR036649">
    <property type="entry name" value="Pyrophosphatase_sf"/>
</dbReference>
<proteinExistence type="inferred from homology"/>
<accession>A0A9P8VUZ6</accession>
<keyword evidence="6" id="KW-0460">Magnesium</keyword>
<dbReference type="SUPFAM" id="SSF50324">
    <property type="entry name" value="Inorganic pyrophosphatase"/>
    <property type="match status" value="1"/>
</dbReference>
<evidence type="ECO:0000256" key="5">
    <source>
        <dbReference type="ARBA" id="ARBA00022801"/>
    </source>
</evidence>
<dbReference type="InterPro" id="IPR008162">
    <property type="entry name" value="Pyrophosphatase"/>
</dbReference>
<evidence type="ECO:0000256" key="4">
    <source>
        <dbReference type="ARBA" id="ARBA00022723"/>
    </source>
</evidence>
<keyword evidence="9" id="KW-1185">Reference proteome</keyword>
<dbReference type="EC" id="3.6.1.1" evidence="3"/>
<comment type="cofactor">
    <cofactor evidence="1">
        <name>Mg(2+)</name>
        <dbReference type="ChEBI" id="CHEBI:18420"/>
    </cofactor>
</comment>
<evidence type="ECO:0000256" key="7">
    <source>
        <dbReference type="SAM" id="SignalP"/>
    </source>
</evidence>
<dbReference type="EMBL" id="JAGPYM010000037">
    <property type="protein sequence ID" value="KAH6874739.1"/>
    <property type="molecule type" value="Genomic_DNA"/>
</dbReference>
<dbReference type="OrthoDB" id="1608002at2759"/>
<dbReference type="GO" id="GO:0006796">
    <property type="term" value="P:phosphate-containing compound metabolic process"/>
    <property type="evidence" value="ECO:0007669"/>
    <property type="project" value="InterPro"/>
</dbReference>
<sequence>MVVGPALLHLALLPALALSSSVAARGKSQNFYDSISLREVGARNTLDWRIWLEKNGNPISFWHDIPLYPNENNKQIINCYVEIPRWTDAKIETKRSEPLNPIFHDDKKKSPRFVYSVWPHKSYPFHYGSIPQTWESPNFEHELTGLIGDNDPIDIFDISEKPAYTGQIKQVKILGGLAMVDDETTDWKVIAIDVTDPLADLVDDVSELEKYRPGLAQEFYDWFIYYKVVKGDGLNTITGNKYQSAKFVTKTVKKSHGYWKDLARGKVDSNEINYNQTSDKGWKKSYVDSSKATKLFDIPKTSNVLPAAARPAEYDLWYYLDSDFSLIEL</sequence>